<dbReference type="InterPro" id="IPR050493">
    <property type="entry name" value="FAD-dep_Monooxygenase_BioMet"/>
</dbReference>
<dbReference type="GO" id="GO:0004497">
    <property type="term" value="F:monooxygenase activity"/>
    <property type="evidence" value="ECO:0007669"/>
    <property type="project" value="UniProtKB-KW"/>
</dbReference>
<name>A0AAW0E5R1_9AGAR</name>
<keyword evidence="5" id="KW-0274">FAD</keyword>
<feature type="domain" description="Peptidase A2" evidence="9">
    <location>
        <begin position="1003"/>
        <end position="1086"/>
    </location>
</feature>
<dbReference type="CDD" id="cd00303">
    <property type="entry name" value="retropepsin_like"/>
    <property type="match status" value="1"/>
</dbReference>
<dbReference type="SUPFAM" id="SSF50630">
    <property type="entry name" value="Acid proteases"/>
    <property type="match status" value="1"/>
</dbReference>
<proteinExistence type="inferred from homology"/>
<evidence type="ECO:0000256" key="3">
    <source>
        <dbReference type="ARBA" id="ARBA00022750"/>
    </source>
</evidence>
<keyword evidence="2" id="KW-0285">Flavoprotein</keyword>
<comment type="caution">
    <text evidence="10">The sequence shown here is derived from an EMBL/GenBank/DDBJ whole genome shotgun (WGS) entry which is preliminary data.</text>
</comment>
<dbReference type="GO" id="GO:0004190">
    <property type="term" value="F:aspartic-type endopeptidase activity"/>
    <property type="evidence" value="ECO:0007669"/>
    <property type="project" value="UniProtKB-KW"/>
</dbReference>
<feature type="region of interest" description="Disordered" evidence="8">
    <location>
        <begin position="779"/>
        <end position="816"/>
    </location>
</feature>
<dbReference type="PANTHER" id="PTHR13789:SF147">
    <property type="entry name" value="PUTATIVE (AFU_ORTHOLOGUE AFUA_2G01950)-RELATED"/>
    <property type="match status" value="1"/>
</dbReference>
<evidence type="ECO:0000256" key="8">
    <source>
        <dbReference type="SAM" id="MobiDB-lite"/>
    </source>
</evidence>
<evidence type="ECO:0000256" key="6">
    <source>
        <dbReference type="ARBA" id="ARBA00023002"/>
    </source>
</evidence>
<keyword evidence="7" id="KW-0503">Monooxygenase</keyword>
<dbReference type="InterPro" id="IPR036188">
    <property type="entry name" value="FAD/NAD-bd_sf"/>
</dbReference>
<keyword evidence="3" id="KW-0645">Protease</keyword>
<protein>
    <recommendedName>
        <fullName evidence="9">Peptidase A2 domain-containing protein</fullName>
    </recommendedName>
</protein>
<dbReference type="SUPFAM" id="SSF51905">
    <property type="entry name" value="FAD/NAD(P)-binding domain"/>
    <property type="match status" value="1"/>
</dbReference>
<evidence type="ECO:0000259" key="9">
    <source>
        <dbReference type="PROSITE" id="PS50175"/>
    </source>
</evidence>
<dbReference type="InterPro" id="IPR001995">
    <property type="entry name" value="Peptidase_A2_cat"/>
</dbReference>
<dbReference type="EMBL" id="JAWWNJ010000003">
    <property type="protein sequence ID" value="KAK7059402.1"/>
    <property type="molecule type" value="Genomic_DNA"/>
</dbReference>
<feature type="region of interest" description="Disordered" evidence="8">
    <location>
        <begin position="530"/>
        <end position="604"/>
    </location>
</feature>
<evidence type="ECO:0000313" key="11">
    <source>
        <dbReference type="Proteomes" id="UP001362999"/>
    </source>
</evidence>
<dbReference type="GO" id="GO:0006508">
    <property type="term" value="P:proteolysis"/>
    <property type="evidence" value="ECO:0007669"/>
    <property type="project" value="InterPro"/>
</dbReference>
<evidence type="ECO:0000256" key="2">
    <source>
        <dbReference type="ARBA" id="ARBA00022630"/>
    </source>
</evidence>
<comment type="similarity">
    <text evidence="1">Belongs to the paxM FAD-dependent monooxygenase family.</text>
</comment>
<evidence type="ECO:0000256" key="5">
    <source>
        <dbReference type="ARBA" id="ARBA00022827"/>
    </source>
</evidence>
<evidence type="ECO:0000256" key="7">
    <source>
        <dbReference type="ARBA" id="ARBA00023033"/>
    </source>
</evidence>
<dbReference type="InterPro" id="IPR001969">
    <property type="entry name" value="Aspartic_peptidase_AS"/>
</dbReference>
<feature type="compositionally biased region" description="Pro residues" evidence="8">
    <location>
        <begin position="575"/>
        <end position="586"/>
    </location>
</feature>
<evidence type="ECO:0000256" key="4">
    <source>
        <dbReference type="ARBA" id="ARBA00022801"/>
    </source>
</evidence>
<accession>A0AAW0E5R1</accession>
<feature type="region of interest" description="Disordered" evidence="8">
    <location>
        <begin position="423"/>
        <end position="468"/>
    </location>
</feature>
<sequence>MVLIFTSFLLPSISQHGYREHYLFLSRQAASKQTQLIIEFLIIGAGVSGLSYAIALRRVGHRVVVVEREKEIGQSDVGRGVRLPPNLSKILYRWNLKSEVSAFAAKSKQIQISRLETGDRLGDHYWDDEVLRETQGEFLFGHLADLRKMMYDVAVGQGATVRLGTTAVSVDPKRREITLDSGETLTADVVIGADGAFGLSPNRSATGSPSSQREERTVEEITLAPLIDLQHAVDDDLLSDDPPQMVSIVFPTLKPLGRIGSNTTVLARRSEALTKGAHAINKGFLHHAIKLSRNIANDDFPKQWEALNRTLRDLERLTLIDGTFAYRLRASTYKILLRALETMRRECENSFVLEGETPPPLPQWGDQDDINDVFRPNDFEILGVCFRVEVENFLMLAHKYYDFQSHQPRDRDPDITEAASRIYSSQGNVTAKPEPPTTPTLPENRRESQQFNPYGVPRMASTPPQLRVPRHWKSAYDESTTYPLTQDTSFRNPLPTGLPRGNQRISELFEPMEGLFQSDRSYIPTMEPEEADQMRRMHPQGTSGNSREARQPSILWSTGDPDDDDPDGGNGPGLPNAPPMPPPQPPRNNTTPGVTISGANLYGPGGSREPHFEFKLKTENVPAWDGNVDTIVRWILKVNDIARESSTVWRQLGRIAPRRLQGEAETWYWSLPKAYRNTIEANWDTLRNAFMTYFMNRNWLDRQRSRANQASYREAGHAREKPTQYFIQIILHVMDGAPTLWNTILTTQLYQDVVEFQAAIRFHEEALMKLDMRERDNRPYLGWSSNLPEPKFPKDDRNVSKRATPESKGARPCRHCGSGKHWDNECEHSFKGNRAARTNLASATREDFDAQDQYDDLYYVDEESELTSINEPQSGFEESPQITESTSNDVDMSSALGGNIEEILPSSEQIEADVPSNDATNASETSCGSYYSKPSLNRRSRRRLAREIKAVNYRVIHTDARVAEQQPLIELRKHMARPAGSSFLGSLATEATATIGGLETDPVQVIIDSGSDITLISRSTLDSLTHPPKVKSGHDVKLIQVTGRSSISGYVNVDLYFHTNEGPVKLNVEAYVVSGMSTPFILGNDFADQYSISIVREEGNTYLRFGSSGRQLKVESSTSPSLLDDEGHAFKVKVQSEVKHSGSSKGVHRRNQKLKRRAHQRQRNAEVWATERTVIAPESSKIVPVGANFPKNQDSLFVERKIASNGNEDDFYGAADTLISKEKPVLHVANFSKMPVVITAGQVLGTARNPKSWLDKLNKFSPAQQQKINAHAHLIRTLVAEQSGESTVVDGARAQRNATEPDDPLAEEPLEGGPKTAEVPPEPVSSAQLLTEIDISPDVTPEQRKQLEEVLIRNTVEAVITHSSHNP</sequence>
<feature type="region of interest" description="Disordered" evidence="8">
    <location>
        <begin position="866"/>
        <end position="889"/>
    </location>
</feature>
<dbReference type="PROSITE" id="PS00141">
    <property type="entry name" value="ASP_PROTEASE"/>
    <property type="match status" value="1"/>
</dbReference>
<feature type="compositionally biased region" description="Polar residues" evidence="8">
    <location>
        <begin position="880"/>
        <end position="889"/>
    </location>
</feature>
<reference evidence="10 11" key="1">
    <citation type="journal article" date="2024" name="J Genomics">
        <title>Draft genome sequencing and assembly of Favolaschia claudopus CIRM-BRFM 2984 isolated from oak limbs.</title>
        <authorList>
            <person name="Navarro D."/>
            <person name="Drula E."/>
            <person name="Chaduli D."/>
            <person name="Cazenave R."/>
            <person name="Ahrendt S."/>
            <person name="Wang J."/>
            <person name="Lipzen A."/>
            <person name="Daum C."/>
            <person name="Barry K."/>
            <person name="Grigoriev I.V."/>
            <person name="Favel A."/>
            <person name="Rosso M.N."/>
            <person name="Martin F."/>
        </authorList>
    </citation>
    <scope>NUCLEOTIDE SEQUENCE [LARGE SCALE GENOMIC DNA]</scope>
    <source>
        <strain evidence="10 11">CIRM-BRFM 2984</strain>
    </source>
</reference>
<feature type="compositionally biased region" description="Basic residues" evidence="8">
    <location>
        <begin position="1146"/>
        <end position="1162"/>
    </location>
</feature>
<feature type="compositionally biased region" description="Acidic residues" evidence="8">
    <location>
        <begin position="1300"/>
        <end position="1310"/>
    </location>
</feature>
<dbReference type="Proteomes" id="UP001362999">
    <property type="component" value="Unassembled WGS sequence"/>
</dbReference>
<dbReference type="Gene3D" id="3.50.50.60">
    <property type="entry name" value="FAD/NAD(P)-binding domain"/>
    <property type="match status" value="1"/>
</dbReference>
<keyword evidence="6" id="KW-0560">Oxidoreductase</keyword>
<organism evidence="10 11">
    <name type="scientific">Favolaschia claudopus</name>
    <dbReference type="NCBI Taxonomy" id="2862362"/>
    <lineage>
        <taxon>Eukaryota</taxon>
        <taxon>Fungi</taxon>
        <taxon>Dikarya</taxon>
        <taxon>Basidiomycota</taxon>
        <taxon>Agaricomycotina</taxon>
        <taxon>Agaricomycetes</taxon>
        <taxon>Agaricomycetidae</taxon>
        <taxon>Agaricales</taxon>
        <taxon>Marasmiineae</taxon>
        <taxon>Mycenaceae</taxon>
        <taxon>Favolaschia</taxon>
    </lineage>
</organism>
<keyword evidence="3" id="KW-0064">Aspartyl protease</keyword>
<feature type="region of interest" description="Disordered" evidence="8">
    <location>
        <begin position="1139"/>
        <end position="1165"/>
    </location>
</feature>
<feature type="region of interest" description="Disordered" evidence="8">
    <location>
        <begin position="483"/>
        <end position="502"/>
    </location>
</feature>
<feature type="compositionally biased region" description="Basic and acidic residues" evidence="8">
    <location>
        <begin position="791"/>
        <end position="809"/>
    </location>
</feature>
<feature type="compositionally biased region" description="Polar residues" evidence="8">
    <location>
        <begin position="917"/>
        <end position="934"/>
    </location>
</feature>
<dbReference type="InterPro" id="IPR021109">
    <property type="entry name" value="Peptidase_aspartic_dom_sf"/>
</dbReference>
<dbReference type="Gene3D" id="2.40.70.10">
    <property type="entry name" value="Acid Proteases"/>
    <property type="match status" value="1"/>
</dbReference>
<gene>
    <name evidence="10" type="ORF">R3P38DRAFT_3522434</name>
</gene>
<keyword evidence="11" id="KW-1185">Reference proteome</keyword>
<dbReference type="PROSITE" id="PS50175">
    <property type="entry name" value="ASP_PROT_RETROV"/>
    <property type="match status" value="1"/>
</dbReference>
<evidence type="ECO:0000256" key="1">
    <source>
        <dbReference type="ARBA" id="ARBA00007992"/>
    </source>
</evidence>
<dbReference type="Pfam" id="PF01494">
    <property type="entry name" value="FAD_binding_3"/>
    <property type="match status" value="1"/>
</dbReference>
<dbReference type="InterPro" id="IPR002938">
    <property type="entry name" value="FAD-bd"/>
</dbReference>
<evidence type="ECO:0000313" key="10">
    <source>
        <dbReference type="EMBL" id="KAK7059402.1"/>
    </source>
</evidence>
<keyword evidence="4" id="KW-0378">Hydrolase</keyword>
<dbReference type="GO" id="GO:0071949">
    <property type="term" value="F:FAD binding"/>
    <property type="evidence" value="ECO:0007669"/>
    <property type="project" value="InterPro"/>
</dbReference>
<dbReference type="PANTHER" id="PTHR13789">
    <property type="entry name" value="MONOOXYGENASE"/>
    <property type="match status" value="1"/>
</dbReference>
<feature type="region of interest" description="Disordered" evidence="8">
    <location>
        <begin position="1294"/>
        <end position="1324"/>
    </location>
</feature>
<feature type="region of interest" description="Disordered" evidence="8">
    <location>
        <begin position="911"/>
        <end position="934"/>
    </location>
</feature>